<evidence type="ECO:0000256" key="1">
    <source>
        <dbReference type="SAM" id="MobiDB-lite"/>
    </source>
</evidence>
<dbReference type="Proteomes" id="UP001141552">
    <property type="component" value="Unassembled WGS sequence"/>
</dbReference>
<comment type="caution">
    <text evidence="2">The sequence shown here is derived from an EMBL/GenBank/DDBJ whole genome shotgun (WGS) entry which is preliminary data.</text>
</comment>
<dbReference type="PANTHER" id="PTHR35103:SF1">
    <property type="entry name" value="OS06G0115700 PROTEIN"/>
    <property type="match status" value="1"/>
</dbReference>
<protein>
    <submittedName>
        <fullName evidence="2">Uncharacterized protein</fullName>
    </submittedName>
</protein>
<gene>
    <name evidence="2" type="ORF">Tsubulata_026093</name>
</gene>
<sequence>LHSPGQTRPTSPWAGSASSASASRAGSREKLKAKNSPESDRAQKGSSVPPAPVASKRRRFMDLFDESEEEEEEVVVEKVERKRRPARKLVEEFEKVAMEAGEEAGG</sequence>
<feature type="non-terminal residue" evidence="2">
    <location>
        <position position="1"/>
    </location>
</feature>
<feature type="compositionally biased region" description="Polar residues" evidence="1">
    <location>
        <begin position="1"/>
        <end position="10"/>
    </location>
</feature>
<name>A0A9Q0IZJ8_9ROSI</name>
<feature type="non-terminal residue" evidence="2">
    <location>
        <position position="106"/>
    </location>
</feature>
<reference evidence="2" key="2">
    <citation type="journal article" date="2023" name="Plants (Basel)">
        <title>Annotation of the Turnera subulata (Passifloraceae) Draft Genome Reveals the S-Locus Evolved after the Divergence of Turneroideae from Passifloroideae in a Stepwise Manner.</title>
        <authorList>
            <person name="Henning P.M."/>
            <person name="Roalson E.H."/>
            <person name="Mir W."/>
            <person name="McCubbin A.G."/>
            <person name="Shore J.S."/>
        </authorList>
    </citation>
    <scope>NUCLEOTIDE SEQUENCE</scope>
    <source>
        <strain evidence="2">F60SS</strain>
    </source>
</reference>
<dbReference type="EMBL" id="JAKUCV010007567">
    <property type="protein sequence ID" value="KAJ4822839.1"/>
    <property type="molecule type" value="Genomic_DNA"/>
</dbReference>
<evidence type="ECO:0000313" key="3">
    <source>
        <dbReference type="Proteomes" id="UP001141552"/>
    </source>
</evidence>
<organism evidence="2 3">
    <name type="scientific">Turnera subulata</name>
    <dbReference type="NCBI Taxonomy" id="218843"/>
    <lineage>
        <taxon>Eukaryota</taxon>
        <taxon>Viridiplantae</taxon>
        <taxon>Streptophyta</taxon>
        <taxon>Embryophyta</taxon>
        <taxon>Tracheophyta</taxon>
        <taxon>Spermatophyta</taxon>
        <taxon>Magnoliopsida</taxon>
        <taxon>eudicotyledons</taxon>
        <taxon>Gunneridae</taxon>
        <taxon>Pentapetalae</taxon>
        <taxon>rosids</taxon>
        <taxon>fabids</taxon>
        <taxon>Malpighiales</taxon>
        <taxon>Passifloraceae</taxon>
        <taxon>Turnera</taxon>
    </lineage>
</organism>
<keyword evidence="3" id="KW-1185">Reference proteome</keyword>
<proteinExistence type="predicted"/>
<reference evidence="2" key="1">
    <citation type="submission" date="2022-02" db="EMBL/GenBank/DDBJ databases">
        <authorList>
            <person name="Henning P.M."/>
            <person name="McCubbin A.G."/>
            <person name="Shore J.S."/>
        </authorList>
    </citation>
    <scope>NUCLEOTIDE SEQUENCE</scope>
    <source>
        <strain evidence="2">F60SS</strain>
        <tissue evidence="2">Leaves</tissue>
    </source>
</reference>
<evidence type="ECO:0000313" key="2">
    <source>
        <dbReference type="EMBL" id="KAJ4822839.1"/>
    </source>
</evidence>
<dbReference type="AlphaFoldDB" id="A0A9Q0IZJ8"/>
<accession>A0A9Q0IZJ8</accession>
<feature type="compositionally biased region" description="Low complexity" evidence="1">
    <location>
        <begin position="14"/>
        <end position="25"/>
    </location>
</feature>
<feature type="compositionally biased region" description="Basic and acidic residues" evidence="1">
    <location>
        <begin position="26"/>
        <end position="43"/>
    </location>
</feature>
<feature type="region of interest" description="Disordered" evidence="1">
    <location>
        <begin position="1"/>
        <end position="69"/>
    </location>
</feature>
<dbReference type="PANTHER" id="PTHR35103">
    <property type="entry name" value="OS06G0115700 PROTEIN"/>
    <property type="match status" value="1"/>
</dbReference>